<reference evidence="1 2" key="1">
    <citation type="submission" date="2019-04" db="EMBL/GenBank/DDBJ databases">
        <title>An improved genome assembly and genetic linkage map for asparagus bean, Vigna unguiculata ssp. sesquipedialis.</title>
        <authorList>
            <person name="Xia Q."/>
            <person name="Zhang R."/>
            <person name="Dong Y."/>
        </authorList>
    </citation>
    <scope>NUCLEOTIDE SEQUENCE [LARGE SCALE GENOMIC DNA]</scope>
    <source>
        <tissue evidence="1">Leaf</tissue>
    </source>
</reference>
<gene>
    <name evidence="1" type="ORF">DEO72_LG6g300</name>
</gene>
<protein>
    <submittedName>
        <fullName evidence="1">Uncharacterized protein</fullName>
    </submittedName>
</protein>
<proteinExistence type="predicted"/>
<name>A0A4D6M611_VIGUN</name>
<dbReference type="AlphaFoldDB" id="A0A4D6M611"/>
<dbReference type="EMBL" id="CP039350">
    <property type="protein sequence ID" value="QCD95606.1"/>
    <property type="molecule type" value="Genomic_DNA"/>
</dbReference>
<dbReference type="Proteomes" id="UP000501690">
    <property type="component" value="Linkage Group LG6"/>
</dbReference>
<keyword evidence="2" id="KW-1185">Reference proteome</keyword>
<organism evidence="1 2">
    <name type="scientific">Vigna unguiculata</name>
    <name type="common">Cowpea</name>
    <dbReference type="NCBI Taxonomy" id="3917"/>
    <lineage>
        <taxon>Eukaryota</taxon>
        <taxon>Viridiplantae</taxon>
        <taxon>Streptophyta</taxon>
        <taxon>Embryophyta</taxon>
        <taxon>Tracheophyta</taxon>
        <taxon>Spermatophyta</taxon>
        <taxon>Magnoliopsida</taxon>
        <taxon>eudicotyledons</taxon>
        <taxon>Gunneridae</taxon>
        <taxon>Pentapetalae</taxon>
        <taxon>rosids</taxon>
        <taxon>fabids</taxon>
        <taxon>Fabales</taxon>
        <taxon>Fabaceae</taxon>
        <taxon>Papilionoideae</taxon>
        <taxon>50 kb inversion clade</taxon>
        <taxon>NPAAA clade</taxon>
        <taxon>indigoferoid/millettioid clade</taxon>
        <taxon>Phaseoleae</taxon>
        <taxon>Vigna</taxon>
    </lineage>
</organism>
<accession>A0A4D6M611</accession>
<sequence>MEVQRQRTVVDDVTKDVCSWCDTSHVLFQQLFRDGFAVWLASLFSARWSVAGSGSTSASACYGWWLICAVKGDLIMWRWWCFDDCVVVAW</sequence>
<evidence type="ECO:0000313" key="1">
    <source>
        <dbReference type="EMBL" id="QCD95606.1"/>
    </source>
</evidence>
<evidence type="ECO:0000313" key="2">
    <source>
        <dbReference type="Proteomes" id="UP000501690"/>
    </source>
</evidence>